<comment type="similarity">
    <text evidence="1">Belongs to the PCNA family.</text>
</comment>
<evidence type="ECO:0008006" key="6">
    <source>
        <dbReference type="Google" id="ProtNLM"/>
    </source>
</evidence>
<dbReference type="GO" id="GO:0006272">
    <property type="term" value="P:leading strand elongation"/>
    <property type="evidence" value="ECO:0007669"/>
    <property type="project" value="TreeGrafter"/>
</dbReference>
<dbReference type="NCBIfam" id="TIGR00590">
    <property type="entry name" value="pcna"/>
    <property type="match status" value="1"/>
</dbReference>
<name>A0A6C0D817_9ZZZZ</name>
<sequence length="282" mass="32115">MVLILELKTTQTAAIKILSDTLNSLLTDVNFVFYPNFIENDSDDSEEEPATKQVGGIIIKEINKTGTILVYTKLDADKFDYYNYNYNKNKFSVGLNLNNLLKCLKCMSHFDTMIWQVDSDDMNKLVIILESSERKEKKIFKLNLMDLEEEKYEVEPIDFPFSITLPSQDFHKYCKDMSSATDKIELMCTKNKIIFSGNGELGHVEFEVGETNGGLSIDVNSNCSDEIVQGLFELRFLIIFTKCTNLCSTVTLYLKNDYPLIVKYSIAMLGEIKLVLSPSKPS</sequence>
<evidence type="ECO:0000256" key="2">
    <source>
        <dbReference type="ARBA" id="ARBA00023125"/>
    </source>
</evidence>
<dbReference type="InterPro" id="IPR000730">
    <property type="entry name" value="Pr_cel_nuc_antig"/>
</dbReference>
<reference evidence="5" key="1">
    <citation type="journal article" date="2020" name="Nature">
        <title>Giant virus diversity and host interactions through global metagenomics.</title>
        <authorList>
            <person name="Schulz F."/>
            <person name="Roux S."/>
            <person name="Paez-Espino D."/>
            <person name="Jungbluth S."/>
            <person name="Walsh D.A."/>
            <person name="Denef V.J."/>
            <person name="McMahon K.D."/>
            <person name="Konstantinidis K.T."/>
            <person name="Eloe-Fadrosh E.A."/>
            <person name="Kyrpides N.C."/>
            <person name="Woyke T."/>
        </authorList>
    </citation>
    <scope>NUCLEOTIDE SEQUENCE</scope>
    <source>
        <strain evidence="5">GVMAG-M-3300023174-131</strain>
    </source>
</reference>
<protein>
    <recommendedName>
        <fullName evidence="6">Proliferating cell nuclear antigen PCNA N-terminal domain-containing protein</fullName>
    </recommendedName>
</protein>
<keyword evidence="2" id="KW-0238">DNA-binding</keyword>
<evidence type="ECO:0000259" key="4">
    <source>
        <dbReference type="Pfam" id="PF02747"/>
    </source>
</evidence>
<evidence type="ECO:0000313" key="5">
    <source>
        <dbReference type="EMBL" id="QHT13196.1"/>
    </source>
</evidence>
<proteinExistence type="inferred from homology"/>
<evidence type="ECO:0000256" key="1">
    <source>
        <dbReference type="ARBA" id="ARBA00010462"/>
    </source>
</evidence>
<dbReference type="EMBL" id="MN739564">
    <property type="protein sequence ID" value="QHT13196.1"/>
    <property type="molecule type" value="Genomic_DNA"/>
</dbReference>
<evidence type="ECO:0000259" key="3">
    <source>
        <dbReference type="Pfam" id="PF00705"/>
    </source>
</evidence>
<dbReference type="Pfam" id="PF00705">
    <property type="entry name" value="PCNA_N"/>
    <property type="match status" value="1"/>
</dbReference>
<dbReference type="AlphaFoldDB" id="A0A6C0D817"/>
<accession>A0A6C0D817</accession>
<feature type="domain" description="Proliferating cell nuclear antigen PCNA C-terminal" evidence="4">
    <location>
        <begin position="155"/>
        <end position="278"/>
    </location>
</feature>
<dbReference type="Gene3D" id="3.70.10.10">
    <property type="match status" value="1"/>
</dbReference>
<dbReference type="InterPro" id="IPR046938">
    <property type="entry name" value="DNA_clamp_sf"/>
</dbReference>
<dbReference type="GO" id="GO:0006275">
    <property type="term" value="P:regulation of DNA replication"/>
    <property type="evidence" value="ECO:0007669"/>
    <property type="project" value="InterPro"/>
</dbReference>
<feature type="domain" description="Proliferating cell nuclear antigen PCNA N-terminal" evidence="3">
    <location>
        <begin position="56"/>
        <end position="149"/>
    </location>
</feature>
<dbReference type="GO" id="GO:0003677">
    <property type="term" value="F:DNA binding"/>
    <property type="evidence" value="ECO:0007669"/>
    <property type="project" value="UniProtKB-KW"/>
</dbReference>
<dbReference type="GO" id="GO:0030337">
    <property type="term" value="F:DNA polymerase processivity factor activity"/>
    <property type="evidence" value="ECO:0007669"/>
    <property type="project" value="InterPro"/>
</dbReference>
<dbReference type="Pfam" id="PF02747">
    <property type="entry name" value="PCNA_C"/>
    <property type="match status" value="1"/>
</dbReference>
<dbReference type="GO" id="GO:0006298">
    <property type="term" value="P:mismatch repair"/>
    <property type="evidence" value="ECO:0007669"/>
    <property type="project" value="TreeGrafter"/>
</dbReference>
<dbReference type="PANTHER" id="PTHR11352:SF0">
    <property type="entry name" value="PROLIFERATING CELL NUCLEAR ANTIGEN"/>
    <property type="match status" value="1"/>
</dbReference>
<dbReference type="GO" id="GO:0043626">
    <property type="term" value="C:PCNA complex"/>
    <property type="evidence" value="ECO:0007669"/>
    <property type="project" value="TreeGrafter"/>
</dbReference>
<dbReference type="InterPro" id="IPR022648">
    <property type="entry name" value="Pr_cel_nuc_antig_N"/>
</dbReference>
<dbReference type="CDD" id="cd00577">
    <property type="entry name" value="PCNA"/>
    <property type="match status" value="1"/>
</dbReference>
<dbReference type="PANTHER" id="PTHR11352">
    <property type="entry name" value="PROLIFERATING CELL NUCLEAR ANTIGEN"/>
    <property type="match status" value="1"/>
</dbReference>
<dbReference type="GO" id="GO:0019985">
    <property type="term" value="P:translesion synthesis"/>
    <property type="evidence" value="ECO:0007669"/>
    <property type="project" value="TreeGrafter"/>
</dbReference>
<organism evidence="5">
    <name type="scientific">viral metagenome</name>
    <dbReference type="NCBI Taxonomy" id="1070528"/>
    <lineage>
        <taxon>unclassified sequences</taxon>
        <taxon>metagenomes</taxon>
        <taxon>organismal metagenomes</taxon>
    </lineage>
</organism>
<dbReference type="InterPro" id="IPR022649">
    <property type="entry name" value="Pr_cel_nuc_antig_C"/>
</dbReference>
<dbReference type="SUPFAM" id="SSF55979">
    <property type="entry name" value="DNA clamp"/>
    <property type="match status" value="2"/>
</dbReference>